<gene>
    <name evidence="1" type="ORF">Glove_553g33</name>
</gene>
<reference evidence="1 2" key="1">
    <citation type="submission" date="2018-08" db="EMBL/GenBank/DDBJ databases">
        <title>Genome and evolution of the arbuscular mycorrhizal fungus Diversispora epigaea (formerly Glomus versiforme) and its bacterial endosymbionts.</title>
        <authorList>
            <person name="Sun X."/>
            <person name="Fei Z."/>
            <person name="Harrison M."/>
        </authorList>
    </citation>
    <scope>NUCLEOTIDE SEQUENCE [LARGE SCALE GENOMIC DNA]</scope>
    <source>
        <strain evidence="1 2">IT104</strain>
    </source>
</reference>
<sequence length="68" mass="7755">MSNPYIFSNTENIEKIMPYKRFLINNFGEILNSLAYGNLRISSWIDHKAISELILLGIVSTKCFGIMA</sequence>
<organism evidence="1 2">
    <name type="scientific">Diversispora epigaea</name>
    <dbReference type="NCBI Taxonomy" id="1348612"/>
    <lineage>
        <taxon>Eukaryota</taxon>
        <taxon>Fungi</taxon>
        <taxon>Fungi incertae sedis</taxon>
        <taxon>Mucoromycota</taxon>
        <taxon>Glomeromycotina</taxon>
        <taxon>Glomeromycetes</taxon>
        <taxon>Diversisporales</taxon>
        <taxon>Diversisporaceae</taxon>
        <taxon>Diversispora</taxon>
    </lineage>
</organism>
<accession>A0A397GEP7</accession>
<comment type="caution">
    <text evidence="1">The sequence shown here is derived from an EMBL/GenBank/DDBJ whole genome shotgun (WGS) entry which is preliminary data.</text>
</comment>
<evidence type="ECO:0000313" key="2">
    <source>
        <dbReference type="Proteomes" id="UP000266861"/>
    </source>
</evidence>
<dbReference type="Proteomes" id="UP000266861">
    <property type="component" value="Unassembled WGS sequence"/>
</dbReference>
<name>A0A397GEP7_9GLOM</name>
<dbReference type="AlphaFoldDB" id="A0A397GEP7"/>
<dbReference type="EMBL" id="PQFF01000471">
    <property type="protein sequence ID" value="RHZ48304.1"/>
    <property type="molecule type" value="Genomic_DNA"/>
</dbReference>
<keyword evidence="2" id="KW-1185">Reference proteome</keyword>
<evidence type="ECO:0000313" key="1">
    <source>
        <dbReference type="EMBL" id="RHZ48304.1"/>
    </source>
</evidence>
<protein>
    <submittedName>
        <fullName evidence="1">Uncharacterized protein</fullName>
    </submittedName>
</protein>
<proteinExistence type="predicted"/>